<accession>A0A5J4WMU5</accession>
<reference evidence="1 2" key="1">
    <citation type="submission" date="2019-03" db="EMBL/GenBank/DDBJ databases">
        <title>Single cell metagenomics reveals metabolic interactions within the superorganism composed of flagellate Streblomastix strix and complex community of Bacteroidetes bacteria on its surface.</title>
        <authorList>
            <person name="Treitli S.C."/>
            <person name="Kolisko M."/>
            <person name="Husnik F."/>
            <person name="Keeling P."/>
            <person name="Hampl V."/>
        </authorList>
    </citation>
    <scope>NUCLEOTIDE SEQUENCE [LARGE SCALE GENOMIC DNA]</scope>
    <source>
        <strain evidence="1">ST1C</strain>
    </source>
</reference>
<dbReference type="EMBL" id="SNRW01001438">
    <property type="protein sequence ID" value="KAA6396387.1"/>
    <property type="molecule type" value="Genomic_DNA"/>
</dbReference>
<gene>
    <name evidence="1" type="ORF">EZS28_008083</name>
</gene>
<evidence type="ECO:0000313" key="2">
    <source>
        <dbReference type="Proteomes" id="UP000324800"/>
    </source>
</evidence>
<comment type="caution">
    <text evidence="1">The sequence shown here is derived from an EMBL/GenBank/DDBJ whole genome shotgun (WGS) entry which is preliminary data.</text>
</comment>
<organism evidence="1 2">
    <name type="scientific">Streblomastix strix</name>
    <dbReference type="NCBI Taxonomy" id="222440"/>
    <lineage>
        <taxon>Eukaryota</taxon>
        <taxon>Metamonada</taxon>
        <taxon>Preaxostyla</taxon>
        <taxon>Oxymonadida</taxon>
        <taxon>Streblomastigidae</taxon>
        <taxon>Streblomastix</taxon>
    </lineage>
</organism>
<protein>
    <submittedName>
        <fullName evidence="1">Uncharacterized protein</fullName>
    </submittedName>
</protein>
<proteinExistence type="predicted"/>
<sequence>MRNTSCECLLQILIVSGPQALEKIMQTNYLDALIQLMLTSIQENDEIVKKIMMYIKQFFSELHDVYSGGLLSFPYRRILPNNDLTIPFTELIKMSEEQIEESGGIEEIEARIIYMGPMMYYTSFDMQKVNTKEAIQNNYAVIMRNRRMRRRRQRI</sequence>
<dbReference type="Proteomes" id="UP000324800">
    <property type="component" value="Unassembled WGS sequence"/>
</dbReference>
<name>A0A5J4WMU5_9EUKA</name>
<dbReference type="AlphaFoldDB" id="A0A5J4WMU5"/>
<evidence type="ECO:0000313" key="1">
    <source>
        <dbReference type="EMBL" id="KAA6396387.1"/>
    </source>
</evidence>